<dbReference type="GO" id="GO:0005524">
    <property type="term" value="F:ATP binding"/>
    <property type="evidence" value="ECO:0007669"/>
    <property type="project" value="InterPro"/>
</dbReference>
<evidence type="ECO:0000313" key="4">
    <source>
        <dbReference type="EMBL" id="OEL11991.1"/>
    </source>
</evidence>
<gene>
    <name evidence="4" type="ORF">BHF72_1447</name>
</gene>
<evidence type="ECO:0000256" key="1">
    <source>
        <dbReference type="ARBA" id="ARBA00009670"/>
    </source>
</evidence>
<dbReference type="PANTHER" id="PTHR10566">
    <property type="entry name" value="CHAPERONE-ACTIVITY OF BC1 COMPLEX CABC1 -RELATED"/>
    <property type="match status" value="1"/>
</dbReference>
<keyword evidence="5" id="KW-1185">Reference proteome</keyword>
<comment type="caution">
    <text evidence="4">The sequence shown here is derived from an EMBL/GenBank/DDBJ whole genome shotgun (WGS) entry which is preliminary data.</text>
</comment>
<comment type="similarity">
    <text evidence="1">Belongs to the protein kinase superfamily. ADCK protein kinase family.</text>
</comment>
<feature type="transmembrane region" description="Helical" evidence="2">
    <location>
        <begin position="519"/>
        <end position="543"/>
    </location>
</feature>
<keyword evidence="2" id="KW-0812">Transmembrane</keyword>
<sequence>MNIIPENLKKYQKFISLVLKYRNSDILSAASDKALDELAEDQELSEESNRYTSPEELVEDLKNMGPTYVKIGQTLSTRPDLLPEPYLLALASLQDDVEEIPYSEIQKIVEEELGTKISKAFLSFDIQPLASASIGQVHKAVLRSGKEVAVKIQRPGIRKNFLEDLDTLKELSDLAVKHSKTAKKYGINDVLDEMRHILIHELDYNREAQNLIALGKNLEKFEHIVIPQPVLDYSTSKILTMDFVDGQKITSVHGIQKTETDFSVLIDELVEAYLQQIIFDGFAHADPHPGNVHLTKDRKIALMDLGMVAKFSPNLQEQILKLLIAISKYNGEEVSKVLLEISQDDKNADIIGFKKEINRIVLDSQNRNAAEMQTGKMLIRMNKIAAEKGIRIAVELNILGKILLNLDQIVAVLAPQYDLAESMKQILEKMMVKKMAHEAQPENFFAQLIETKKLAENLPERLNKITENLAQNQFQLKIDAIDEERFTDAFQKVANRISIALIIAALIIGSSLLMRVPNFQIFGISIAMFFFIIASVFGLWLAYKMVMKDEDFKRKK</sequence>
<dbReference type="Proteomes" id="UP000095601">
    <property type="component" value="Unassembled WGS sequence"/>
</dbReference>
<dbReference type="InterPro" id="IPR004147">
    <property type="entry name" value="ABC1_dom"/>
</dbReference>
<dbReference type="CDD" id="cd05121">
    <property type="entry name" value="ABC1_ADCK3-like"/>
    <property type="match status" value="1"/>
</dbReference>
<proteinExistence type="inferred from homology"/>
<feature type="transmembrane region" description="Helical" evidence="2">
    <location>
        <begin position="493"/>
        <end position="513"/>
    </location>
</feature>
<keyword evidence="2" id="KW-1133">Transmembrane helix</keyword>
<name>A0A1E5UGI9_9FLAO</name>
<dbReference type="InterPro" id="IPR050154">
    <property type="entry name" value="UbiB_kinase"/>
</dbReference>
<evidence type="ECO:0000256" key="2">
    <source>
        <dbReference type="SAM" id="Phobius"/>
    </source>
</evidence>
<dbReference type="EMBL" id="MKGI01000012">
    <property type="protein sequence ID" value="OEL11991.1"/>
    <property type="molecule type" value="Genomic_DNA"/>
</dbReference>
<dbReference type="PROSITE" id="PS50011">
    <property type="entry name" value="PROTEIN_KINASE_DOM"/>
    <property type="match status" value="1"/>
</dbReference>
<dbReference type="Pfam" id="PF03109">
    <property type="entry name" value="ABC1"/>
    <property type="match status" value="1"/>
</dbReference>
<dbReference type="InterPro" id="IPR011009">
    <property type="entry name" value="Kinase-like_dom_sf"/>
</dbReference>
<dbReference type="PANTHER" id="PTHR10566:SF113">
    <property type="entry name" value="PROTEIN ACTIVITY OF BC1 COMPLEX KINASE 7, CHLOROPLASTIC"/>
    <property type="match status" value="1"/>
</dbReference>
<feature type="domain" description="Protein kinase" evidence="3">
    <location>
        <begin position="123"/>
        <end position="454"/>
    </location>
</feature>
<dbReference type="KEGG" id="cnr:EB819_01925"/>
<evidence type="ECO:0000313" key="5">
    <source>
        <dbReference type="Proteomes" id="UP000095601"/>
    </source>
</evidence>
<protein>
    <submittedName>
        <fullName evidence="4">ABC1 family protein</fullName>
    </submittedName>
</protein>
<dbReference type="SUPFAM" id="SSF56112">
    <property type="entry name" value="Protein kinase-like (PK-like)"/>
    <property type="match status" value="1"/>
</dbReference>
<dbReference type="RefSeq" id="WP_069797114.1">
    <property type="nucleotide sequence ID" value="NZ_CP034157.1"/>
</dbReference>
<organism evidence="4 5">
    <name type="scientific">Cloacibacterium normanense</name>
    <dbReference type="NCBI Taxonomy" id="237258"/>
    <lineage>
        <taxon>Bacteria</taxon>
        <taxon>Pseudomonadati</taxon>
        <taxon>Bacteroidota</taxon>
        <taxon>Flavobacteriia</taxon>
        <taxon>Flavobacteriales</taxon>
        <taxon>Weeksellaceae</taxon>
    </lineage>
</organism>
<dbReference type="PATRIC" id="fig|237258.4.peg.1401"/>
<accession>A0A1E5UGI9</accession>
<dbReference type="STRING" id="237258.SAMN04489756_10636"/>
<reference evidence="4 5" key="1">
    <citation type="submission" date="2016-09" db="EMBL/GenBank/DDBJ databases">
        <authorList>
            <person name="Capua I."/>
            <person name="De Benedictis P."/>
            <person name="Joannis T."/>
            <person name="Lombin L.H."/>
            <person name="Cattoli G."/>
        </authorList>
    </citation>
    <scope>NUCLEOTIDE SEQUENCE [LARGE SCALE GENOMIC DNA]</scope>
    <source>
        <strain evidence="4 5">NRS-1</strain>
    </source>
</reference>
<dbReference type="AlphaFoldDB" id="A0A1E5UGI9"/>
<dbReference type="GO" id="GO:0004672">
    <property type="term" value="F:protein kinase activity"/>
    <property type="evidence" value="ECO:0007669"/>
    <property type="project" value="InterPro"/>
</dbReference>
<dbReference type="OrthoDB" id="9795390at2"/>
<evidence type="ECO:0000259" key="3">
    <source>
        <dbReference type="PROSITE" id="PS50011"/>
    </source>
</evidence>
<keyword evidence="2" id="KW-0472">Membrane</keyword>
<dbReference type="InterPro" id="IPR000719">
    <property type="entry name" value="Prot_kinase_dom"/>
</dbReference>